<keyword evidence="2 4" id="KW-0863">Zinc-finger</keyword>
<evidence type="ECO:0000256" key="3">
    <source>
        <dbReference type="ARBA" id="ARBA00022833"/>
    </source>
</evidence>
<evidence type="ECO:0000313" key="7">
    <source>
        <dbReference type="Proteomes" id="UP000261620"/>
    </source>
</evidence>
<dbReference type="PROSITE" id="PS50089">
    <property type="entry name" value="ZF_RING_2"/>
    <property type="match status" value="1"/>
</dbReference>
<dbReference type="InterPro" id="IPR013083">
    <property type="entry name" value="Znf_RING/FYVE/PHD"/>
</dbReference>
<feature type="domain" description="RING-type" evidence="5">
    <location>
        <begin position="21"/>
        <end position="59"/>
    </location>
</feature>
<keyword evidence="3" id="KW-0862">Zinc</keyword>
<organism evidence="6 7">
    <name type="scientific">Mola mola</name>
    <name type="common">Ocean sunfish</name>
    <name type="synonym">Tetraodon mola</name>
    <dbReference type="NCBI Taxonomy" id="94237"/>
    <lineage>
        <taxon>Eukaryota</taxon>
        <taxon>Metazoa</taxon>
        <taxon>Chordata</taxon>
        <taxon>Craniata</taxon>
        <taxon>Vertebrata</taxon>
        <taxon>Euteleostomi</taxon>
        <taxon>Actinopterygii</taxon>
        <taxon>Neopterygii</taxon>
        <taxon>Teleostei</taxon>
        <taxon>Neoteleostei</taxon>
        <taxon>Acanthomorphata</taxon>
        <taxon>Eupercaria</taxon>
        <taxon>Tetraodontiformes</taxon>
        <taxon>Molidae</taxon>
        <taxon>Mola</taxon>
    </lineage>
</organism>
<accession>A0A3Q3WXV5</accession>
<reference evidence="6" key="2">
    <citation type="submission" date="2025-09" db="UniProtKB">
        <authorList>
            <consortium name="Ensembl"/>
        </authorList>
    </citation>
    <scope>IDENTIFICATION</scope>
</reference>
<dbReference type="SUPFAM" id="SSF57850">
    <property type="entry name" value="RING/U-box"/>
    <property type="match status" value="1"/>
</dbReference>
<sequence length="81" mass="9265">MSGRSAGYFFCSTQKFGLTLCPVCMGDPQDPLRLPCEHIYCVGCIRQWLGPGQMYCPLCITWNIYVHVNVATEIIYPCKYY</sequence>
<keyword evidence="1" id="KW-0479">Metal-binding</keyword>
<keyword evidence="7" id="KW-1185">Reference proteome</keyword>
<dbReference type="InterPro" id="IPR001841">
    <property type="entry name" value="Znf_RING"/>
</dbReference>
<evidence type="ECO:0000313" key="6">
    <source>
        <dbReference type="Ensembl" id="ENSMMOP00000014224.1"/>
    </source>
</evidence>
<dbReference type="InterPro" id="IPR017907">
    <property type="entry name" value="Znf_RING_CS"/>
</dbReference>
<dbReference type="Gene3D" id="3.30.40.10">
    <property type="entry name" value="Zinc/RING finger domain, C3HC4 (zinc finger)"/>
    <property type="match status" value="1"/>
</dbReference>
<dbReference type="Ensembl" id="ENSMMOT00000014454.1">
    <property type="protein sequence ID" value="ENSMMOP00000014224.1"/>
    <property type="gene ID" value="ENSMMOG00000010888.1"/>
</dbReference>
<evidence type="ECO:0000259" key="5">
    <source>
        <dbReference type="PROSITE" id="PS50089"/>
    </source>
</evidence>
<evidence type="ECO:0000256" key="4">
    <source>
        <dbReference type="PROSITE-ProRule" id="PRU00175"/>
    </source>
</evidence>
<dbReference type="PROSITE" id="PS00518">
    <property type="entry name" value="ZF_RING_1"/>
    <property type="match status" value="1"/>
</dbReference>
<dbReference type="GO" id="GO:0008270">
    <property type="term" value="F:zinc ion binding"/>
    <property type="evidence" value="ECO:0007669"/>
    <property type="project" value="UniProtKB-KW"/>
</dbReference>
<dbReference type="STRING" id="94237.ENSMMOP00000014224"/>
<name>A0A3Q3WXV5_MOLML</name>
<evidence type="ECO:0000256" key="2">
    <source>
        <dbReference type="ARBA" id="ARBA00022771"/>
    </source>
</evidence>
<dbReference type="Proteomes" id="UP000261620">
    <property type="component" value="Unplaced"/>
</dbReference>
<evidence type="ECO:0000256" key="1">
    <source>
        <dbReference type="ARBA" id="ARBA00022723"/>
    </source>
</evidence>
<dbReference type="SMART" id="SM00184">
    <property type="entry name" value="RING"/>
    <property type="match status" value="1"/>
</dbReference>
<protein>
    <recommendedName>
        <fullName evidence="5">RING-type domain-containing protein</fullName>
    </recommendedName>
</protein>
<proteinExistence type="predicted"/>
<dbReference type="InterPro" id="IPR018957">
    <property type="entry name" value="Znf_C3HC4_RING-type"/>
</dbReference>
<reference evidence="6" key="1">
    <citation type="submission" date="2025-08" db="UniProtKB">
        <authorList>
            <consortium name="Ensembl"/>
        </authorList>
    </citation>
    <scope>IDENTIFICATION</scope>
</reference>
<dbReference type="AlphaFoldDB" id="A0A3Q3WXV5"/>
<dbReference type="Pfam" id="PF00097">
    <property type="entry name" value="zf-C3HC4"/>
    <property type="match status" value="1"/>
</dbReference>